<evidence type="ECO:0000259" key="1">
    <source>
        <dbReference type="Pfam" id="PF07969"/>
    </source>
</evidence>
<dbReference type="PANTHER" id="PTHR22642">
    <property type="entry name" value="IMIDAZOLONEPROPIONASE"/>
    <property type="match status" value="1"/>
</dbReference>
<accession>A0A285VFP2</accession>
<sequence>MHDLLLREVRIVPLDPTDGPDPGPTDVLILDGAVARVGPRTEARKGIPEVEGAGRWALPGLWDHHVHATQWGLTRSRLDTSAATSVAHAQDLVRRALTDGPVPATGVLVAFGHRTATWAEQPTVADLDAVTTAVPLVLISGDAHHGWLNTPALRLLGAPATLGVVEEWEWFPVYDRLSALPGAREVAEVGVARALREAQQRGVVGVTDLEFGRPWEQWRQREDRGMPHVRARVGVYPDGLEEVVRSGLRTGDPLVGARGLVTMGPFKVISDGSLSTRTAWCCEPYADGAQLPLPHGAANLGADDLAALVGLAHDAGIRSAVHAIGDAAVRQALEVFEATGAEGGIEHAQLVALEDLELWSRLPVRASVQPAHLLDDRPATEQCWPDRAGRTFALRAFLDRGIEVVLGSDAPVSRLDPWLAAAAAVHRGPVDEASWHPEQAITPREALACSVDGQRLAPGARGDVVLVDEDPLAGHDLTSGEQAARLRATTVSVTVVDGQVVHGG</sequence>
<dbReference type="PANTHER" id="PTHR22642:SF2">
    <property type="entry name" value="PROTEIN LONG AFTER FAR-RED 3"/>
    <property type="match status" value="1"/>
</dbReference>
<reference evidence="3" key="1">
    <citation type="submission" date="2017-08" db="EMBL/GenBank/DDBJ databases">
        <authorList>
            <person name="Varghese N."/>
            <person name="Submissions S."/>
        </authorList>
    </citation>
    <scope>NUCLEOTIDE SEQUENCE [LARGE SCALE GENOMIC DNA]</scope>
    <source>
        <strain evidence="3">USBA17B2</strain>
    </source>
</reference>
<feature type="domain" description="Amidohydrolase 3" evidence="1">
    <location>
        <begin position="53"/>
        <end position="502"/>
    </location>
</feature>
<dbReference type="InterPro" id="IPR013108">
    <property type="entry name" value="Amidohydro_3"/>
</dbReference>
<dbReference type="AlphaFoldDB" id="A0A285VFP2"/>
<dbReference type="Pfam" id="PF07969">
    <property type="entry name" value="Amidohydro_3"/>
    <property type="match status" value="1"/>
</dbReference>
<name>A0A285VFP2_9MICO</name>
<dbReference type="Gene3D" id="3.10.310.70">
    <property type="match status" value="1"/>
</dbReference>
<dbReference type="SUPFAM" id="SSF51556">
    <property type="entry name" value="Metallo-dependent hydrolases"/>
    <property type="match status" value="1"/>
</dbReference>
<evidence type="ECO:0000313" key="3">
    <source>
        <dbReference type="Proteomes" id="UP000219688"/>
    </source>
</evidence>
<dbReference type="Gene3D" id="3.20.20.140">
    <property type="entry name" value="Metal-dependent hydrolases"/>
    <property type="match status" value="1"/>
</dbReference>
<dbReference type="SUPFAM" id="SSF51338">
    <property type="entry name" value="Composite domain of metallo-dependent hydrolases"/>
    <property type="match status" value="1"/>
</dbReference>
<organism evidence="2 3">
    <name type="scientific">Ornithinimicrobium cerasi</name>
    <dbReference type="NCBI Taxonomy" id="2248773"/>
    <lineage>
        <taxon>Bacteria</taxon>
        <taxon>Bacillati</taxon>
        <taxon>Actinomycetota</taxon>
        <taxon>Actinomycetes</taxon>
        <taxon>Micrococcales</taxon>
        <taxon>Ornithinimicrobiaceae</taxon>
        <taxon>Ornithinimicrobium</taxon>
    </lineage>
</organism>
<dbReference type="Proteomes" id="UP000219688">
    <property type="component" value="Unassembled WGS sequence"/>
</dbReference>
<keyword evidence="3" id="KW-1185">Reference proteome</keyword>
<evidence type="ECO:0000313" key="2">
    <source>
        <dbReference type="EMBL" id="SOC52753.1"/>
    </source>
</evidence>
<dbReference type="EMBL" id="OBQK01000001">
    <property type="protein sequence ID" value="SOC52753.1"/>
    <property type="molecule type" value="Genomic_DNA"/>
</dbReference>
<dbReference type="GO" id="GO:0016810">
    <property type="term" value="F:hydrolase activity, acting on carbon-nitrogen (but not peptide) bonds"/>
    <property type="evidence" value="ECO:0007669"/>
    <property type="project" value="InterPro"/>
</dbReference>
<dbReference type="InterPro" id="IPR011059">
    <property type="entry name" value="Metal-dep_hydrolase_composite"/>
</dbReference>
<gene>
    <name evidence="2" type="ORF">SAMN05421879_101806</name>
</gene>
<dbReference type="RefSeq" id="WP_097187065.1">
    <property type="nucleotide sequence ID" value="NZ_OBQK01000001.1"/>
</dbReference>
<protein>
    <recommendedName>
        <fullName evidence="1">Amidohydrolase 3 domain-containing protein</fullName>
    </recommendedName>
</protein>
<dbReference type="InterPro" id="IPR032466">
    <property type="entry name" value="Metal_Hydrolase"/>
</dbReference>
<proteinExistence type="predicted"/>
<dbReference type="Gene3D" id="2.30.40.10">
    <property type="entry name" value="Urease, subunit C, domain 1"/>
    <property type="match status" value="1"/>
</dbReference>